<keyword evidence="2" id="KW-0325">Glycoprotein</keyword>
<dbReference type="VEuPathDB" id="AmoebaDB:KM1_071600"/>
<dbReference type="Pfam" id="PF00149">
    <property type="entry name" value="Metallophos"/>
    <property type="match status" value="1"/>
</dbReference>
<dbReference type="GO" id="GO:0005615">
    <property type="term" value="C:extracellular space"/>
    <property type="evidence" value="ECO:0007669"/>
    <property type="project" value="TreeGrafter"/>
</dbReference>
<dbReference type="Gene3D" id="3.60.21.10">
    <property type="match status" value="1"/>
</dbReference>
<dbReference type="AlphaFoldDB" id="A0A5K1UKR4"/>
<dbReference type="SUPFAM" id="SSF56300">
    <property type="entry name" value="Metallo-dependent phosphatases"/>
    <property type="match status" value="1"/>
</dbReference>
<keyword evidence="1" id="KW-0378">Hydrolase</keyword>
<accession>A0A5K1UKR4</accession>
<dbReference type="GO" id="GO:0008081">
    <property type="term" value="F:phosphoric diester hydrolase activity"/>
    <property type="evidence" value="ECO:0007669"/>
    <property type="project" value="TreeGrafter"/>
</dbReference>
<proteinExistence type="predicted"/>
<dbReference type="CDD" id="cd00842">
    <property type="entry name" value="MPP_ASMase"/>
    <property type="match status" value="1"/>
</dbReference>
<feature type="signal peptide" evidence="3">
    <location>
        <begin position="1"/>
        <end position="15"/>
    </location>
</feature>
<dbReference type="InterPro" id="IPR029052">
    <property type="entry name" value="Metallo-depent_PP-like"/>
</dbReference>
<comment type="caution">
    <text evidence="5">The sequence shown here is derived from an EMBL/GenBank/DDBJ whole genome shotgun (WGS) entry which is preliminary data.</text>
</comment>
<protein>
    <submittedName>
        <fullName evidence="5">Acid sphingomyelinase-like phosphodiesterase putative</fullName>
    </submittedName>
</protein>
<organism evidence="5 6">
    <name type="scientific">Entamoeba histolytica</name>
    <dbReference type="NCBI Taxonomy" id="5759"/>
    <lineage>
        <taxon>Eukaryota</taxon>
        <taxon>Amoebozoa</taxon>
        <taxon>Evosea</taxon>
        <taxon>Archamoebae</taxon>
        <taxon>Mastigamoebida</taxon>
        <taxon>Entamoebidae</taxon>
        <taxon>Entamoeba</taxon>
    </lineage>
</organism>
<dbReference type="VEuPathDB" id="AmoebaDB:EHI5A_054920"/>
<evidence type="ECO:0000313" key="5">
    <source>
        <dbReference type="EMBL" id="GAT94780.1"/>
    </source>
</evidence>
<dbReference type="InterPro" id="IPR004843">
    <property type="entry name" value="Calcineurin-like_PHP"/>
</dbReference>
<dbReference type="FunFam" id="3.60.21.10:FF:000151">
    <property type="entry name" value="Acid sphingomyelinase family phosphodiesterase"/>
    <property type="match status" value="1"/>
</dbReference>
<feature type="chain" id="PRO_5023821176" evidence="3">
    <location>
        <begin position="16"/>
        <end position="406"/>
    </location>
</feature>
<evidence type="ECO:0000256" key="3">
    <source>
        <dbReference type="SAM" id="SignalP"/>
    </source>
</evidence>
<dbReference type="PANTHER" id="PTHR10340">
    <property type="entry name" value="SPHINGOMYELIN PHOSPHODIESTERASE"/>
    <property type="match status" value="1"/>
</dbReference>
<reference evidence="5 6" key="1">
    <citation type="submission" date="2016-05" db="EMBL/GenBank/DDBJ databases">
        <title>First whole genome sequencing of Entamoeba histolytica HM1:IMSS-clone-6.</title>
        <authorList>
            <person name="Mukherjee Avik.K."/>
            <person name="Izumyama S."/>
            <person name="Nakada-Tsukui K."/>
            <person name="Nozaki T."/>
        </authorList>
    </citation>
    <scope>NUCLEOTIDE SEQUENCE [LARGE SCALE GENOMIC DNA]</scope>
    <source>
        <strain evidence="5 6">HM1:IMSS clone 6</strain>
    </source>
</reference>
<gene>
    <name evidence="5" type="ORF">CL6EHI_100080</name>
</gene>
<feature type="domain" description="Calcineurin-like phosphoesterase" evidence="4">
    <location>
        <begin position="18"/>
        <end position="274"/>
    </location>
</feature>
<dbReference type="VEuPathDB" id="AmoebaDB:EHI_100080"/>
<evidence type="ECO:0000259" key="4">
    <source>
        <dbReference type="Pfam" id="PF00149"/>
    </source>
</evidence>
<sequence>MILVILSILIYYCQSIEIIQLTDIHYDMLMDPSKYNETTLCRGEGYKMDERVKLVYKKVPKPVNPYYGIYFCDSNKNLVKEAIQQSYRTAPYPGIILLSGDLAGHYQGVNNSDAIRGVLQLVSNRFDGVPIVFSLGNNDISPSYITKCNDPRYEQYYTLFKSQIPASEKEEFIKHGSYIKHFNQFSLSVLSINTLLYGPKLTGDDCGSIKYIEKSLEIAQAKGNNVLVVGHFPLGVAAYDCKNYLVQSIQNVLITTFKKYQNIIVGYVFGHDHRSEIKIIDDIPILTAPAISPIFGNTPGYRVYTYDTVNGILKDYKDFYMQFIQSNLELKGVWTNPMQFTQLYHTSDASPSSIKKVYSSLINSELNYLKYTSLVNGFFDPSYKTRECVMTSNTEEEARACVKLML</sequence>
<keyword evidence="3" id="KW-0732">Signal</keyword>
<dbReference type="EMBL" id="BDEQ01000001">
    <property type="protein sequence ID" value="GAT94780.1"/>
    <property type="molecule type" value="Genomic_DNA"/>
</dbReference>
<dbReference type="InterPro" id="IPR041805">
    <property type="entry name" value="ASMase/PPN1_MPP"/>
</dbReference>
<dbReference type="VEuPathDB" id="AmoebaDB:EHI8A_030080"/>
<evidence type="ECO:0000256" key="1">
    <source>
        <dbReference type="ARBA" id="ARBA00022801"/>
    </source>
</evidence>
<dbReference type="OMA" id="KGIWTNP"/>
<evidence type="ECO:0000313" key="6">
    <source>
        <dbReference type="Proteomes" id="UP000078387"/>
    </source>
</evidence>
<dbReference type="Proteomes" id="UP000078387">
    <property type="component" value="Unassembled WGS sequence"/>
</dbReference>
<dbReference type="VEuPathDB" id="AmoebaDB:EHI7A_033440"/>
<evidence type="ECO:0000256" key="2">
    <source>
        <dbReference type="ARBA" id="ARBA00023180"/>
    </source>
</evidence>
<dbReference type="PANTHER" id="PTHR10340:SF53">
    <property type="entry name" value="SPHINGOMYELINASE PHOSPHODIESTERASE D"/>
    <property type="match status" value="1"/>
</dbReference>
<name>A0A5K1UKR4_ENTHI</name>